<dbReference type="InterPro" id="IPR036273">
    <property type="entry name" value="CRAL/TRIO_N_dom_sf"/>
</dbReference>
<dbReference type="InterPro" id="IPR036865">
    <property type="entry name" value="CRAL-TRIO_dom_sf"/>
</dbReference>
<protein>
    <recommendedName>
        <fullName evidence="1">CRAL-TRIO domain-containing protein</fullName>
    </recommendedName>
</protein>
<comment type="caution">
    <text evidence="2">The sequence shown here is derived from an EMBL/GenBank/DDBJ whole genome shotgun (WGS) entry which is preliminary data.</text>
</comment>
<dbReference type="SUPFAM" id="SSF52087">
    <property type="entry name" value="CRAL/TRIO domain"/>
    <property type="match status" value="1"/>
</dbReference>
<evidence type="ECO:0000313" key="3">
    <source>
        <dbReference type="Proteomes" id="UP001497382"/>
    </source>
</evidence>
<dbReference type="PRINTS" id="PR00180">
    <property type="entry name" value="CRETINALDHBP"/>
</dbReference>
<keyword evidence="3" id="KW-1185">Reference proteome</keyword>
<gene>
    <name evidence="2" type="ORF">LARSCL_LOCUS9546</name>
</gene>
<name>A0AAV2A320_9ARAC</name>
<dbReference type="AlphaFoldDB" id="A0AAV2A320"/>
<dbReference type="PANTHER" id="PTHR10174:SF208">
    <property type="entry name" value="CRAL-TRIO DOMAIN-CONTAINING PROTEIN DDB_G0278031"/>
    <property type="match status" value="1"/>
</dbReference>
<organism evidence="2 3">
    <name type="scientific">Larinioides sclopetarius</name>
    <dbReference type="NCBI Taxonomy" id="280406"/>
    <lineage>
        <taxon>Eukaryota</taxon>
        <taxon>Metazoa</taxon>
        <taxon>Ecdysozoa</taxon>
        <taxon>Arthropoda</taxon>
        <taxon>Chelicerata</taxon>
        <taxon>Arachnida</taxon>
        <taxon>Araneae</taxon>
        <taxon>Araneomorphae</taxon>
        <taxon>Entelegynae</taxon>
        <taxon>Araneoidea</taxon>
        <taxon>Araneidae</taxon>
        <taxon>Larinioides</taxon>
    </lineage>
</organism>
<accession>A0AAV2A320</accession>
<dbReference type="CDD" id="cd00170">
    <property type="entry name" value="SEC14"/>
    <property type="match status" value="1"/>
</dbReference>
<dbReference type="GO" id="GO:1902936">
    <property type="term" value="F:phosphatidylinositol bisphosphate binding"/>
    <property type="evidence" value="ECO:0007669"/>
    <property type="project" value="TreeGrafter"/>
</dbReference>
<evidence type="ECO:0000259" key="1">
    <source>
        <dbReference type="PROSITE" id="PS50191"/>
    </source>
</evidence>
<dbReference type="Proteomes" id="UP001497382">
    <property type="component" value="Unassembled WGS sequence"/>
</dbReference>
<dbReference type="PANTHER" id="PTHR10174">
    <property type="entry name" value="ALPHA-TOCOPHEROL TRANSFER PROTEIN-RELATED"/>
    <property type="match status" value="1"/>
</dbReference>
<reference evidence="2 3" key="1">
    <citation type="submission" date="2024-04" db="EMBL/GenBank/DDBJ databases">
        <authorList>
            <person name="Rising A."/>
            <person name="Reimegard J."/>
            <person name="Sonavane S."/>
            <person name="Akerstrom W."/>
            <person name="Nylinder S."/>
            <person name="Hedman E."/>
            <person name="Kallberg Y."/>
        </authorList>
    </citation>
    <scope>NUCLEOTIDE SEQUENCE [LARGE SCALE GENOMIC DNA]</scope>
</reference>
<feature type="domain" description="CRAL-TRIO" evidence="1">
    <location>
        <begin position="104"/>
        <end position="265"/>
    </location>
</feature>
<dbReference type="InterPro" id="IPR001251">
    <property type="entry name" value="CRAL-TRIO_dom"/>
</dbReference>
<dbReference type="Gene3D" id="1.10.8.20">
    <property type="entry name" value="N-terminal domain of phosphatidylinositol transfer protein sec14p"/>
    <property type="match status" value="1"/>
</dbReference>
<dbReference type="EMBL" id="CAXIEN010000107">
    <property type="protein sequence ID" value="CAL1278027.1"/>
    <property type="molecule type" value="Genomic_DNA"/>
</dbReference>
<proteinExistence type="predicted"/>
<dbReference type="GO" id="GO:0016020">
    <property type="term" value="C:membrane"/>
    <property type="evidence" value="ECO:0007669"/>
    <property type="project" value="TreeGrafter"/>
</dbReference>
<sequence>MSSKSSTMKSKKFLPLETGYLTESAIRKCKEELNETPERKAKGLQELRSLLQKNVKSKGFDIHDDFLVMNLRRNKYRVKDAQKQILDLIHLHETENVVGVVADEYLEMSSSKFVNILPWRCQDECAVLIFQWGKWDPSELPIDELKQILVMVLYQALRDPMTQINGFKVIYDLEGLSYKHLKHLTPHNVFLFYNGIVNCTPARYKEIYVINESAILKLIWRIIKPMMSEKIKSRVRFVRKLEELFDYFPRCIMPTEYGGDIPEADIKAWIKRAKKEHERFTLRGQPNHY</sequence>
<dbReference type="SUPFAM" id="SSF46938">
    <property type="entry name" value="CRAL/TRIO N-terminal domain"/>
    <property type="match status" value="1"/>
</dbReference>
<evidence type="ECO:0000313" key="2">
    <source>
        <dbReference type="EMBL" id="CAL1278027.1"/>
    </source>
</evidence>
<dbReference type="Pfam" id="PF00650">
    <property type="entry name" value="CRAL_TRIO"/>
    <property type="match status" value="1"/>
</dbReference>
<dbReference type="PROSITE" id="PS50191">
    <property type="entry name" value="CRAL_TRIO"/>
    <property type="match status" value="1"/>
</dbReference>
<dbReference type="SMART" id="SM00516">
    <property type="entry name" value="SEC14"/>
    <property type="match status" value="1"/>
</dbReference>
<dbReference type="Gene3D" id="3.40.525.10">
    <property type="entry name" value="CRAL-TRIO lipid binding domain"/>
    <property type="match status" value="1"/>
</dbReference>
<dbReference type="Gene3D" id="1.20.5.1200">
    <property type="entry name" value="Alpha-tocopherol transfer"/>
    <property type="match status" value="1"/>
</dbReference>